<protein>
    <recommendedName>
        <fullName evidence="2">S1 motif domain-containing protein</fullName>
    </recommendedName>
</protein>
<dbReference type="AlphaFoldDB" id="A0A382YMP2"/>
<proteinExistence type="predicted"/>
<organism evidence="1">
    <name type="scientific">marine metagenome</name>
    <dbReference type="NCBI Taxonomy" id="408172"/>
    <lineage>
        <taxon>unclassified sequences</taxon>
        <taxon>metagenomes</taxon>
        <taxon>ecological metagenomes</taxon>
    </lineage>
</organism>
<evidence type="ECO:0008006" key="2">
    <source>
        <dbReference type="Google" id="ProtNLM"/>
    </source>
</evidence>
<reference evidence="1" key="1">
    <citation type="submission" date="2018-05" db="EMBL/GenBank/DDBJ databases">
        <authorList>
            <person name="Lanie J.A."/>
            <person name="Ng W.-L."/>
            <person name="Kazmierczak K.M."/>
            <person name="Andrzejewski T.M."/>
            <person name="Davidsen T.M."/>
            <person name="Wayne K.J."/>
            <person name="Tettelin H."/>
            <person name="Glass J.I."/>
            <person name="Rusch D."/>
            <person name="Podicherti R."/>
            <person name="Tsui H.-C.T."/>
            <person name="Winkler M.E."/>
        </authorList>
    </citation>
    <scope>NUCLEOTIDE SEQUENCE</scope>
</reference>
<gene>
    <name evidence="1" type="ORF">METZ01_LOCUS437135</name>
</gene>
<dbReference type="EMBL" id="UINC01176920">
    <property type="protein sequence ID" value="SVD84281.1"/>
    <property type="molecule type" value="Genomic_DNA"/>
</dbReference>
<sequence length="47" mass="5436">MRTEIFINQGVNESRIAIVEDKQLAEIWIERPESERMVGDIYKGAVT</sequence>
<feature type="non-terminal residue" evidence="1">
    <location>
        <position position="47"/>
    </location>
</feature>
<accession>A0A382YMP2</accession>
<name>A0A382YMP2_9ZZZZ</name>
<evidence type="ECO:0000313" key="1">
    <source>
        <dbReference type="EMBL" id="SVD84281.1"/>
    </source>
</evidence>